<reference evidence="3" key="1">
    <citation type="submission" date="2018-10" db="EMBL/GenBank/DDBJ databases">
        <authorList>
            <consortium name="GenomeTrakr network: Whole genome sequencing for foodborne pathogen traceback"/>
        </authorList>
    </citation>
    <scope>NUCLEOTIDE SEQUENCE</scope>
    <source>
        <strain evidence="3">FDA00013435</strain>
    </source>
</reference>
<feature type="compositionally biased region" description="Polar residues" evidence="1">
    <location>
        <begin position="1"/>
        <end position="14"/>
    </location>
</feature>
<evidence type="ECO:0000256" key="2">
    <source>
        <dbReference type="SAM" id="Phobius"/>
    </source>
</evidence>
<comment type="caution">
    <text evidence="3">The sequence shown here is derived from an EMBL/GenBank/DDBJ whole genome shotgun (WGS) entry which is preliminary data.</text>
</comment>
<protein>
    <recommendedName>
        <fullName evidence="4">Inner membrane protein</fullName>
    </recommendedName>
</protein>
<feature type="transmembrane region" description="Helical" evidence="2">
    <location>
        <begin position="75"/>
        <end position="99"/>
    </location>
</feature>
<evidence type="ECO:0000256" key="1">
    <source>
        <dbReference type="SAM" id="MobiDB-lite"/>
    </source>
</evidence>
<dbReference type="RefSeq" id="WP_058110889.1">
    <property type="nucleotide sequence ID" value="NZ_NMOO01000006.1"/>
</dbReference>
<dbReference type="AlphaFoldDB" id="A0A5X3P391"/>
<evidence type="ECO:0000313" key="3">
    <source>
        <dbReference type="EMBL" id="EBZ6051764.1"/>
    </source>
</evidence>
<organism evidence="3">
    <name type="scientific">Salmonella enterica subsp. enterica serovar Weslaco</name>
    <dbReference type="NCBI Taxonomy" id="1243597"/>
    <lineage>
        <taxon>Bacteria</taxon>
        <taxon>Pseudomonadati</taxon>
        <taxon>Pseudomonadota</taxon>
        <taxon>Gammaproteobacteria</taxon>
        <taxon>Enterobacterales</taxon>
        <taxon>Enterobacteriaceae</taxon>
        <taxon>Salmonella</taxon>
    </lineage>
</organism>
<accession>A0A5X3P391</accession>
<keyword evidence="2" id="KW-0812">Transmembrane</keyword>
<name>A0A5X3P391_SALET</name>
<keyword evidence="2" id="KW-0472">Membrane</keyword>
<proteinExistence type="predicted"/>
<sequence length="111" mass="11291">MNSTPGINAQTPLLSLSGRGDEEKPRAEIVNFHAYGNTPRCLMCLGTSALFTGVLSGVCSAAVASVSSGATYTTALTVLGASFGMGGIGMMGICAGLYLSTNSVRTRPAWP</sequence>
<feature type="transmembrane region" description="Helical" evidence="2">
    <location>
        <begin position="41"/>
        <end position="63"/>
    </location>
</feature>
<gene>
    <name evidence="3" type="ORF">D2118_09705</name>
</gene>
<keyword evidence="2" id="KW-1133">Transmembrane helix</keyword>
<feature type="region of interest" description="Disordered" evidence="1">
    <location>
        <begin position="1"/>
        <end position="21"/>
    </location>
</feature>
<dbReference type="EMBL" id="AAHRRA010000007">
    <property type="protein sequence ID" value="EBZ6051764.1"/>
    <property type="molecule type" value="Genomic_DNA"/>
</dbReference>
<evidence type="ECO:0008006" key="4">
    <source>
        <dbReference type="Google" id="ProtNLM"/>
    </source>
</evidence>